<reference evidence="3" key="1">
    <citation type="submission" date="2022-06" db="EMBL/GenBank/DDBJ databases">
        <authorList>
            <consortium name="SYNGENTA / RWTH Aachen University"/>
        </authorList>
    </citation>
    <scope>NUCLEOTIDE SEQUENCE</scope>
</reference>
<name>A0AAV0AL55_PHAPC</name>
<dbReference type="Proteomes" id="UP001153365">
    <property type="component" value="Unassembled WGS sequence"/>
</dbReference>
<feature type="compositionally biased region" description="Basic and acidic residues" evidence="1">
    <location>
        <begin position="216"/>
        <end position="225"/>
    </location>
</feature>
<proteinExistence type="predicted"/>
<evidence type="ECO:0000256" key="2">
    <source>
        <dbReference type="SAM" id="SignalP"/>
    </source>
</evidence>
<accession>A0AAV0AL55</accession>
<dbReference type="AlphaFoldDB" id="A0AAV0AL55"/>
<comment type="caution">
    <text evidence="3">The sequence shown here is derived from an EMBL/GenBank/DDBJ whole genome shotgun (WGS) entry which is preliminary data.</text>
</comment>
<keyword evidence="4" id="KW-1185">Reference proteome</keyword>
<sequence>MNISLKNFVQVSILLILVSGVISLDASTPNSHHLSRRQNKDQVKDQTKKTQQQVQEIKDGKGGAAQGGTPTEKAANQMMQMLMQIGQSLDAVTSLGSTPETVKSTAEAIIKMVPDVGKATKSLIDTMPNKAQLEGVADKATQSAEQLGKVLKTIEQSPEDANFIKKHYKALGDAFTGIFGAVDPVFSSAFPDDKNGGQQQAGKTDGRQLNTQTEGAQKDQKDTKEKNKKKT</sequence>
<feature type="compositionally biased region" description="Basic and acidic residues" evidence="1">
    <location>
        <begin position="38"/>
        <end position="48"/>
    </location>
</feature>
<feature type="chain" id="PRO_5043347843" evidence="2">
    <location>
        <begin position="24"/>
        <end position="231"/>
    </location>
</feature>
<dbReference type="EMBL" id="CALTRL010000702">
    <property type="protein sequence ID" value="CAH7669324.1"/>
    <property type="molecule type" value="Genomic_DNA"/>
</dbReference>
<gene>
    <name evidence="3" type="ORF">PPACK8108_LOCUS3926</name>
</gene>
<organism evidence="3 4">
    <name type="scientific">Phakopsora pachyrhizi</name>
    <name type="common">Asian soybean rust disease fungus</name>
    <dbReference type="NCBI Taxonomy" id="170000"/>
    <lineage>
        <taxon>Eukaryota</taxon>
        <taxon>Fungi</taxon>
        <taxon>Dikarya</taxon>
        <taxon>Basidiomycota</taxon>
        <taxon>Pucciniomycotina</taxon>
        <taxon>Pucciniomycetes</taxon>
        <taxon>Pucciniales</taxon>
        <taxon>Phakopsoraceae</taxon>
        <taxon>Phakopsora</taxon>
    </lineage>
</organism>
<feature type="compositionally biased region" description="Polar residues" evidence="1">
    <location>
        <begin position="196"/>
        <end position="215"/>
    </location>
</feature>
<evidence type="ECO:0000313" key="3">
    <source>
        <dbReference type="EMBL" id="CAH7669324.1"/>
    </source>
</evidence>
<feature type="signal peptide" evidence="2">
    <location>
        <begin position="1"/>
        <end position="23"/>
    </location>
</feature>
<keyword evidence="2" id="KW-0732">Signal</keyword>
<evidence type="ECO:0000313" key="4">
    <source>
        <dbReference type="Proteomes" id="UP001153365"/>
    </source>
</evidence>
<feature type="region of interest" description="Disordered" evidence="1">
    <location>
        <begin position="188"/>
        <end position="231"/>
    </location>
</feature>
<feature type="region of interest" description="Disordered" evidence="1">
    <location>
        <begin position="27"/>
        <end position="71"/>
    </location>
</feature>
<evidence type="ECO:0000256" key="1">
    <source>
        <dbReference type="SAM" id="MobiDB-lite"/>
    </source>
</evidence>
<protein>
    <submittedName>
        <fullName evidence="3">Expressed protein</fullName>
    </submittedName>
</protein>